<feature type="compositionally biased region" description="Basic and acidic residues" evidence="1">
    <location>
        <begin position="478"/>
        <end position="493"/>
    </location>
</feature>
<name>A0AAW0FK64_9APHY</name>
<accession>A0AAW0FK64</accession>
<dbReference type="InterPro" id="IPR019193">
    <property type="entry name" value="UBQ-conj_enz_E2-bd_prot"/>
</dbReference>
<dbReference type="GO" id="GO:0030332">
    <property type="term" value="F:cyclin binding"/>
    <property type="evidence" value="ECO:0007669"/>
    <property type="project" value="TreeGrafter"/>
</dbReference>
<gene>
    <name evidence="2" type="ORF">QCA50_015585</name>
</gene>
<dbReference type="Pfam" id="PF09814">
    <property type="entry name" value="HECT_2"/>
    <property type="match status" value="1"/>
</dbReference>
<dbReference type="AlphaFoldDB" id="A0AAW0FK64"/>
<dbReference type="GO" id="GO:0043161">
    <property type="term" value="P:proteasome-mediated ubiquitin-dependent protein catabolic process"/>
    <property type="evidence" value="ECO:0007669"/>
    <property type="project" value="TreeGrafter"/>
</dbReference>
<dbReference type="GO" id="GO:0005829">
    <property type="term" value="C:cytosol"/>
    <property type="evidence" value="ECO:0007669"/>
    <property type="project" value="TreeGrafter"/>
</dbReference>
<dbReference type="GO" id="GO:0051865">
    <property type="term" value="P:protein autoubiquitination"/>
    <property type="evidence" value="ECO:0007669"/>
    <property type="project" value="TreeGrafter"/>
</dbReference>
<reference evidence="2 3" key="1">
    <citation type="submission" date="2022-09" db="EMBL/GenBank/DDBJ databases">
        <authorList>
            <person name="Palmer J.M."/>
        </authorList>
    </citation>
    <scope>NUCLEOTIDE SEQUENCE [LARGE SCALE GENOMIC DNA]</scope>
    <source>
        <strain evidence="2 3">DSM 7382</strain>
    </source>
</reference>
<organism evidence="2 3">
    <name type="scientific">Cerrena zonata</name>
    <dbReference type="NCBI Taxonomy" id="2478898"/>
    <lineage>
        <taxon>Eukaryota</taxon>
        <taxon>Fungi</taxon>
        <taxon>Dikarya</taxon>
        <taxon>Basidiomycota</taxon>
        <taxon>Agaricomycotina</taxon>
        <taxon>Agaricomycetes</taxon>
        <taxon>Polyporales</taxon>
        <taxon>Cerrenaceae</taxon>
        <taxon>Cerrena</taxon>
    </lineage>
</organism>
<evidence type="ECO:0000313" key="3">
    <source>
        <dbReference type="Proteomes" id="UP001385951"/>
    </source>
</evidence>
<proteinExistence type="predicted"/>
<dbReference type="GO" id="GO:0005634">
    <property type="term" value="C:nucleus"/>
    <property type="evidence" value="ECO:0007669"/>
    <property type="project" value="TreeGrafter"/>
</dbReference>
<dbReference type="GO" id="GO:0000151">
    <property type="term" value="C:ubiquitin ligase complex"/>
    <property type="evidence" value="ECO:0007669"/>
    <property type="project" value="TreeGrafter"/>
</dbReference>
<dbReference type="GO" id="GO:0006513">
    <property type="term" value="P:protein monoubiquitination"/>
    <property type="evidence" value="ECO:0007669"/>
    <property type="project" value="TreeGrafter"/>
</dbReference>
<feature type="region of interest" description="Disordered" evidence="1">
    <location>
        <begin position="706"/>
        <end position="739"/>
    </location>
</feature>
<keyword evidence="3" id="KW-1185">Reference proteome</keyword>
<dbReference type="EMBL" id="JASBNA010000041">
    <property type="protein sequence ID" value="KAK7681493.1"/>
    <property type="molecule type" value="Genomic_DNA"/>
</dbReference>
<feature type="compositionally biased region" description="Low complexity" evidence="1">
    <location>
        <begin position="580"/>
        <end position="595"/>
    </location>
</feature>
<feature type="region of interest" description="Disordered" evidence="1">
    <location>
        <begin position="467"/>
        <end position="494"/>
    </location>
</feature>
<comment type="caution">
    <text evidence="2">The sequence shown here is derived from an EMBL/GenBank/DDBJ whole genome shotgun (WGS) entry which is preliminary data.</text>
</comment>
<evidence type="ECO:0000313" key="2">
    <source>
        <dbReference type="EMBL" id="KAK7681493.1"/>
    </source>
</evidence>
<feature type="compositionally biased region" description="Low complexity" evidence="1">
    <location>
        <begin position="612"/>
        <end position="625"/>
    </location>
</feature>
<evidence type="ECO:0000256" key="1">
    <source>
        <dbReference type="SAM" id="MobiDB-lite"/>
    </source>
</evidence>
<dbReference type="GO" id="GO:0061630">
    <property type="term" value="F:ubiquitin protein ligase activity"/>
    <property type="evidence" value="ECO:0007669"/>
    <property type="project" value="TreeGrafter"/>
</dbReference>
<dbReference type="Proteomes" id="UP001385951">
    <property type="component" value="Unassembled WGS sequence"/>
</dbReference>
<protein>
    <submittedName>
        <fullName evidence="2">Uncharacterized protein</fullName>
    </submittedName>
</protein>
<feature type="region of interest" description="Disordered" evidence="1">
    <location>
        <begin position="538"/>
        <end position="630"/>
    </location>
</feature>
<dbReference type="GO" id="GO:0000209">
    <property type="term" value="P:protein polyubiquitination"/>
    <property type="evidence" value="ECO:0007669"/>
    <property type="project" value="TreeGrafter"/>
</dbReference>
<dbReference type="PANTHER" id="PTHR31531">
    <property type="entry name" value="E3 UBIQUITIN-PROTEIN LIGASE E3D FAMILY MEMBER"/>
    <property type="match status" value="1"/>
</dbReference>
<dbReference type="PANTHER" id="PTHR31531:SF2">
    <property type="entry name" value="E3 UBIQUITIN-PROTEIN LIGASE E3D"/>
    <property type="match status" value="1"/>
</dbReference>
<dbReference type="GO" id="GO:0031624">
    <property type="term" value="F:ubiquitin conjugating enzyme binding"/>
    <property type="evidence" value="ECO:0007669"/>
    <property type="project" value="TreeGrafter"/>
</dbReference>
<sequence length="1038" mass="115917">MATLTRPRTLDADVSDISHVLTRGVPKPFPTLAEREQEELLESLESEQLRLDIDSAIPGPSTTIPAYTEASRVGGRSDELPPSINNLRTLCLTTLNDLLTATRSWQPIVPDRRHSMPSPSTSTASLSHTTALQTLVSNLRSEEHDGQISQPCNSTDDALLLRELQDRVARLAVGLDSQHSQLAGSLVSLLTHFHRLFELYPPSAPSTSPRVSSWSSSNKVARIPSPEDAFTDLRRQLSDFQLERSVLDGRQQPARSPVRAVETALLWSRIDDDLEMLSTLCRSTTDDSHLPPEYDPADYEHDVDYDHLPQYEYESKDFVFEKEASRSSVAPKDTDSIITNNVGGSGSSAMSEKMKMDLEAVTMAIDRLYMVAPQLHSQRVELKKTKVEQMERAKRLGKQKATDVDDVNTDLERMVALIGKASGRKMNDQSAEISSSLKAKLEQAKQQDVEKRKAFVEQLMVHAGAGRLQSQDATYHPPLERSHTEQPSDRMHDPNALLTLPEFMREAVPEPIQRRMRLEERDPEALLSLPEFVREPIPERLLHPPKHSRGKSYSLSREQDDTFDISAPKPLKASKKNRSRSLSAPPLAWLLSSSSRTSPVPHSNEQKKSRSARNSRPGSRPGSSHGRIEPVQEHLDVSYVAEHHENLQHILVFLTIRGLKLGSHVNAEVVSNDGGTKGKQLLLECDSGTSPMLCLPVRVPIGKKEVKPIPGTGDRFEIKLPTSSPSSRSRHNTPSPIPEINENEAADVAILDATQLSSLTPTSFICASCSLPLVHASRLHQYRDLPSEHWAELVDAWMCHADLKLSEDVKKGSKDGFWPEAGEGLVGGSYVLVHEDAVITTNFCDTEAEVEKYSDDWHRVRCICGAVVGRSREHTPTGGEPCTIYRLAKYAFRPVSPMSEPLKLPLSAFIVEDMNEFVQAHATYRFVVVDEEDDRPRILIWLFKPNMRLSYTTPSQFLIPKNGSIRGAKVLFKLLVPSTTTELHTILNKYPGFPQAEHLYYPIDICRRLAGLLKESNTAYPEHMKTMTGLDVGWLQRA</sequence>